<dbReference type="InterPro" id="IPR050951">
    <property type="entry name" value="Retrovirus_Pol_polyprotein"/>
</dbReference>
<dbReference type="AlphaFoldDB" id="K7F0T3"/>
<dbReference type="Gene3D" id="3.30.420.10">
    <property type="entry name" value="Ribonuclease H-like superfamily/Ribonuclease H"/>
    <property type="match status" value="1"/>
</dbReference>
<dbReference type="GO" id="GO:0003676">
    <property type="term" value="F:nucleic acid binding"/>
    <property type="evidence" value="ECO:0007669"/>
    <property type="project" value="InterPro"/>
</dbReference>
<dbReference type="PANTHER" id="PTHR37984">
    <property type="entry name" value="PROTEIN CBG26694"/>
    <property type="match status" value="1"/>
</dbReference>
<evidence type="ECO:0000313" key="3">
    <source>
        <dbReference type="Proteomes" id="UP000007267"/>
    </source>
</evidence>
<dbReference type="Gene3D" id="1.10.340.70">
    <property type="match status" value="1"/>
</dbReference>
<reference evidence="2" key="3">
    <citation type="submission" date="2025-08" db="UniProtKB">
        <authorList>
            <consortium name="Ensembl"/>
        </authorList>
    </citation>
    <scope>IDENTIFICATION</scope>
</reference>
<dbReference type="EMBL" id="AGCU01004790">
    <property type="status" value="NOT_ANNOTATED_CDS"/>
    <property type="molecule type" value="Genomic_DNA"/>
</dbReference>
<dbReference type="STRING" id="13735.ENSPSIP00000001643"/>
<evidence type="ECO:0000313" key="2">
    <source>
        <dbReference type="Ensembl" id="ENSPSIP00000001643.1"/>
    </source>
</evidence>
<sequence>MHCSAHTDKTNTISVENKRANFAAKNAAASGPPAPFQILVAVSVPLTLNDLSLLQSRAPEKKQHNWYKAGCRIQNNNIWLSPNGQPVAPSTLVSHLATITHELEHMNKRGVADQILKHWYAPGIHQAAAKINSNCATCQKFSTQGGEKTTLSAHTWAYEPFQYLQIDFIKLTLSCGFKYCLVIVCVFSGWVKAFPCRRANATTVVKKLATKVVPKFGIPLKINSNKGTHFTAKILQNLCKALHIKQQFHTPYHPQSSGHVKRKNLNIKRKLSKIISNTELKWPQALPLALMHIRNTPNRKHGLTPHEILFGRPILLGFEPPGKINPSHLSECYDELLQYCIHLSKIAFSLSSQVAEALPVPTDVPCHDVQPGNWVLIKEFRKKNCLSPR</sequence>
<dbReference type="HOGENOM" id="CLU_000384_10_4_1"/>
<accession>K7F0T3</accession>
<dbReference type="PANTHER" id="PTHR37984:SF12">
    <property type="entry name" value="RIBONUCLEASE H"/>
    <property type="match status" value="1"/>
</dbReference>
<dbReference type="GO" id="GO:0015074">
    <property type="term" value="P:DNA integration"/>
    <property type="evidence" value="ECO:0007669"/>
    <property type="project" value="InterPro"/>
</dbReference>
<organism evidence="2 3">
    <name type="scientific">Pelodiscus sinensis</name>
    <name type="common">Chinese softshell turtle</name>
    <name type="synonym">Trionyx sinensis</name>
    <dbReference type="NCBI Taxonomy" id="13735"/>
    <lineage>
        <taxon>Eukaryota</taxon>
        <taxon>Metazoa</taxon>
        <taxon>Chordata</taxon>
        <taxon>Craniata</taxon>
        <taxon>Vertebrata</taxon>
        <taxon>Euteleostomi</taxon>
        <taxon>Archelosauria</taxon>
        <taxon>Testudinata</taxon>
        <taxon>Testudines</taxon>
        <taxon>Cryptodira</taxon>
        <taxon>Trionychia</taxon>
        <taxon>Trionychidae</taxon>
        <taxon>Pelodiscus</taxon>
    </lineage>
</organism>
<dbReference type="InterPro" id="IPR001584">
    <property type="entry name" value="Integrase_cat-core"/>
</dbReference>
<dbReference type="eggNOG" id="KOG0017">
    <property type="taxonomic scope" value="Eukaryota"/>
</dbReference>
<evidence type="ECO:0000259" key="1">
    <source>
        <dbReference type="PROSITE" id="PS50994"/>
    </source>
</evidence>
<protein>
    <recommendedName>
        <fullName evidence="1">Integrase catalytic domain-containing protein</fullName>
    </recommendedName>
</protein>
<proteinExistence type="predicted"/>
<dbReference type="InterPro" id="IPR036397">
    <property type="entry name" value="RNaseH_sf"/>
</dbReference>
<feature type="domain" description="Integrase catalytic" evidence="1">
    <location>
        <begin position="156"/>
        <end position="313"/>
    </location>
</feature>
<name>K7F0T3_PELSI</name>
<reference evidence="3" key="2">
    <citation type="journal article" date="2013" name="Nat. Genet.">
        <title>The draft genomes of soft-shell turtle and green sea turtle yield insights into the development and evolution of the turtle-specific body plan.</title>
        <authorList>
            <person name="Wang Z."/>
            <person name="Pascual-Anaya J."/>
            <person name="Zadissa A."/>
            <person name="Li W."/>
            <person name="Niimura Y."/>
            <person name="Huang Z."/>
            <person name="Li C."/>
            <person name="White S."/>
            <person name="Xiong Z."/>
            <person name="Fang D."/>
            <person name="Wang B."/>
            <person name="Ming Y."/>
            <person name="Chen Y."/>
            <person name="Zheng Y."/>
            <person name="Kuraku S."/>
            <person name="Pignatelli M."/>
            <person name="Herrero J."/>
            <person name="Beal K."/>
            <person name="Nozawa M."/>
            <person name="Li Q."/>
            <person name="Wang J."/>
            <person name="Zhang H."/>
            <person name="Yu L."/>
            <person name="Shigenobu S."/>
            <person name="Wang J."/>
            <person name="Liu J."/>
            <person name="Flicek P."/>
            <person name="Searle S."/>
            <person name="Wang J."/>
            <person name="Kuratani S."/>
            <person name="Yin Y."/>
            <person name="Aken B."/>
            <person name="Zhang G."/>
            <person name="Irie N."/>
        </authorList>
    </citation>
    <scope>NUCLEOTIDE SEQUENCE [LARGE SCALE GENOMIC DNA]</scope>
    <source>
        <strain evidence="3">Daiwa-1</strain>
    </source>
</reference>
<keyword evidence="3" id="KW-1185">Reference proteome</keyword>
<reference evidence="2" key="4">
    <citation type="submission" date="2025-09" db="UniProtKB">
        <authorList>
            <consortium name="Ensembl"/>
        </authorList>
    </citation>
    <scope>IDENTIFICATION</scope>
</reference>
<dbReference type="PROSITE" id="PS50994">
    <property type="entry name" value="INTEGRASE"/>
    <property type="match status" value="1"/>
</dbReference>
<dbReference type="InterPro" id="IPR012337">
    <property type="entry name" value="RNaseH-like_sf"/>
</dbReference>
<dbReference type="Ensembl" id="ENSPSIT00000001648.1">
    <property type="protein sequence ID" value="ENSPSIP00000001643.1"/>
    <property type="gene ID" value="ENSPSIG00000001648.1"/>
</dbReference>
<dbReference type="GeneTree" id="ENSGT01000000214408"/>
<dbReference type="Proteomes" id="UP000007267">
    <property type="component" value="Unassembled WGS sequence"/>
</dbReference>
<dbReference type="SUPFAM" id="SSF53098">
    <property type="entry name" value="Ribonuclease H-like"/>
    <property type="match status" value="1"/>
</dbReference>
<dbReference type="Pfam" id="PF00665">
    <property type="entry name" value="rve"/>
    <property type="match status" value="1"/>
</dbReference>
<reference evidence="3" key="1">
    <citation type="submission" date="2011-10" db="EMBL/GenBank/DDBJ databases">
        <authorList>
            <consortium name="Soft-shell Turtle Genome Consortium"/>
        </authorList>
    </citation>
    <scope>NUCLEOTIDE SEQUENCE [LARGE SCALE GENOMIC DNA]</scope>
    <source>
        <strain evidence="3">Daiwa-1</strain>
    </source>
</reference>